<keyword evidence="1" id="KW-0472">Membrane</keyword>
<sequence length="53" mass="6013">MLVDVVQNFETFLHTDTVMYCAAVIGLSAFVGLYYVGEYLFSERDPEPDFPSD</sequence>
<keyword evidence="1" id="KW-1133">Transmembrane helix</keyword>
<evidence type="ECO:0000256" key="1">
    <source>
        <dbReference type="SAM" id="Phobius"/>
    </source>
</evidence>
<proteinExistence type="predicted"/>
<organism evidence="2 3">
    <name type="scientific">Bradyrhizobium zhengyangense</name>
    <dbReference type="NCBI Taxonomy" id="2911009"/>
    <lineage>
        <taxon>Bacteria</taxon>
        <taxon>Pseudomonadati</taxon>
        <taxon>Pseudomonadota</taxon>
        <taxon>Alphaproteobacteria</taxon>
        <taxon>Hyphomicrobiales</taxon>
        <taxon>Nitrobacteraceae</taxon>
        <taxon>Bradyrhizobium</taxon>
    </lineage>
</organism>
<reference evidence="2" key="1">
    <citation type="submission" date="2022-01" db="EMBL/GenBank/DDBJ databases">
        <title>Genome sequnece data of strain Bradyrhizobium sp. nov.</title>
        <authorList>
            <person name="Zhang J."/>
        </authorList>
    </citation>
    <scope>NUCLEOTIDE SEQUENCE</scope>
    <source>
        <strain evidence="2">WYCCWR 13023</strain>
    </source>
</reference>
<gene>
    <name evidence="2" type="ORF">L6654_41510</name>
</gene>
<evidence type="ECO:0000313" key="3">
    <source>
        <dbReference type="Proteomes" id="UP001139054"/>
    </source>
</evidence>
<feature type="transmembrane region" description="Helical" evidence="1">
    <location>
        <begin position="17"/>
        <end position="36"/>
    </location>
</feature>
<comment type="caution">
    <text evidence="2">The sequence shown here is derived from an EMBL/GenBank/DDBJ whole genome shotgun (WGS) entry which is preliminary data.</text>
</comment>
<keyword evidence="1" id="KW-0812">Transmembrane</keyword>
<evidence type="ECO:0000313" key="2">
    <source>
        <dbReference type="EMBL" id="MCG2633041.1"/>
    </source>
</evidence>
<dbReference type="RefSeq" id="WP_237892142.1">
    <property type="nucleotide sequence ID" value="NZ_JAKLTY010000060.1"/>
</dbReference>
<name>A0A9X1RJ83_9BRAD</name>
<dbReference type="Proteomes" id="UP001139054">
    <property type="component" value="Unassembled WGS sequence"/>
</dbReference>
<accession>A0A9X1RJ83</accession>
<protein>
    <submittedName>
        <fullName evidence="2">Uncharacterized protein</fullName>
    </submittedName>
</protein>
<dbReference type="AlphaFoldDB" id="A0A9X1RJ83"/>
<dbReference type="EMBL" id="JAKLTY010000060">
    <property type="protein sequence ID" value="MCG2633041.1"/>
    <property type="molecule type" value="Genomic_DNA"/>
</dbReference>